<evidence type="ECO:0000256" key="1">
    <source>
        <dbReference type="SAM" id="MobiDB-lite"/>
    </source>
</evidence>
<proteinExistence type="predicted"/>
<dbReference type="PANTHER" id="PTHR38731">
    <property type="entry name" value="LIPL45-RELATED LIPOPROTEIN-RELATED"/>
    <property type="match status" value="1"/>
</dbReference>
<keyword evidence="4" id="KW-1185">Reference proteome</keyword>
<dbReference type="InterPro" id="IPR013783">
    <property type="entry name" value="Ig-like_fold"/>
</dbReference>
<feature type="domain" description="FecR protein" evidence="2">
    <location>
        <begin position="81"/>
        <end position="172"/>
    </location>
</feature>
<dbReference type="Proteomes" id="UP000011682">
    <property type="component" value="Unassembled WGS sequence"/>
</dbReference>
<dbReference type="Pfam" id="PF04773">
    <property type="entry name" value="FecR"/>
    <property type="match status" value="1"/>
</dbReference>
<dbReference type="EMBL" id="ANAH02000008">
    <property type="protein sequence ID" value="EPX61985.1"/>
    <property type="molecule type" value="Genomic_DNA"/>
</dbReference>
<evidence type="ECO:0000313" key="4">
    <source>
        <dbReference type="Proteomes" id="UP000011682"/>
    </source>
</evidence>
<sequence length="305" mass="32152">MLVLVLLLVLGAGGFFLGRSAPDVPPPPQVAAPVAPAPAPAPVVEVAPRARVVDVVGAVERTRGEAWMELRVGDSLAPDEAVRTGPGARVDLQVGDEASRLSIPERSEVRVGELTRDVHSLSLERGRIDVDYGESQARVLRVRSQGGTVAETRAARFTMLRRGTLVAVVTRGGAVDLSSAGARIQVGAGQQGIVFDGARPVGPEPIPLDVLLKVARAPTANTLCLSLSGKVRVGTEVWVEDEPAEVSEDGSFRADVPQAPGRSRVKVFAREPGGATREVSLTCRFRPTAGPPPSESVKFHWNEAP</sequence>
<accession>S9PC72</accession>
<dbReference type="Gene3D" id="2.60.40.10">
    <property type="entry name" value="Immunoglobulins"/>
    <property type="match status" value="1"/>
</dbReference>
<evidence type="ECO:0000259" key="2">
    <source>
        <dbReference type="Pfam" id="PF04773"/>
    </source>
</evidence>
<gene>
    <name evidence="3" type="ORF">D187_009888</name>
</gene>
<feature type="region of interest" description="Disordered" evidence="1">
    <location>
        <begin position="284"/>
        <end position="305"/>
    </location>
</feature>
<organism evidence="3 4">
    <name type="scientific">Cystobacter fuscus (strain ATCC 25194 / DSM 2262 / NBRC 100088 / M29)</name>
    <dbReference type="NCBI Taxonomy" id="1242864"/>
    <lineage>
        <taxon>Bacteria</taxon>
        <taxon>Pseudomonadati</taxon>
        <taxon>Myxococcota</taxon>
        <taxon>Myxococcia</taxon>
        <taxon>Myxococcales</taxon>
        <taxon>Cystobacterineae</taxon>
        <taxon>Archangiaceae</taxon>
        <taxon>Cystobacter</taxon>
    </lineage>
</organism>
<dbReference type="InterPro" id="IPR006860">
    <property type="entry name" value="FecR"/>
</dbReference>
<reference evidence="3" key="1">
    <citation type="submission" date="2013-05" db="EMBL/GenBank/DDBJ databases">
        <title>Genome assembly of Cystobacter fuscus DSM 2262.</title>
        <authorList>
            <person name="Sharma G."/>
            <person name="Khatri I."/>
            <person name="Kaur C."/>
            <person name="Mayilraj S."/>
            <person name="Subramanian S."/>
        </authorList>
    </citation>
    <scope>NUCLEOTIDE SEQUENCE [LARGE SCALE GENOMIC DNA]</scope>
    <source>
        <strain evidence="3">DSM 2262</strain>
    </source>
</reference>
<dbReference type="eggNOG" id="COG3712">
    <property type="taxonomic scope" value="Bacteria"/>
</dbReference>
<protein>
    <recommendedName>
        <fullName evidence="2">FecR protein domain-containing protein</fullName>
    </recommendedName>
</protein>
<evidence type="ECO:0000313" key="3">
    <source>
        <dbReference type="EMBL" id="EPX61985.1"/>
    </source>
</evidence>
<name>S9PC72_CYSF2</name>
<dbReference type="AlphaFoldDB" id="S9PC72"/>
<comment type="caution">
    <text evidence="3">The sequence shown here is derived from an EMBL/GenBank/DDBJ whole genome shotgun (WGS) entry which is preliminary data.</text>
</comment>